<feature type="transmembrane region" description="Helical" evidence="1">
    <location>
        <begin position="242"/>
        <end position="265"/>
    </location>
</feature>
<dbReference type="PIRSF" id="PIRSF019205">
    <property type="entry name" value="DUF1646"/>
    <property type="match status" value="1"/>
</dbReference>
<feature type="transmembrane region" description="Helical" evidence="1">
    <location>
        <begin position="133"/>
        <end position="150"/>
    </location>
</feature>
<reference evidence="2" key="1">
    <citation type="journal article" date="2015" name="Proc. Natl. Acad. Sci. U.S.A.">
        <title>Networks of energetic and metabolic interactions define dynamics in microbial communities.</title>
        <authorList>
            <person name="Embree M."/>
            <person name="Liu J.K."/>
            <person name="Al-Bassam M.M."/>
            <person name="Zengler K."/>
        </authorList>
    </citation>
    <scope>NUCLEOTIDE SEQUENCE</scope>
</reference>
<feature type="transmembrane region" description="Helical" evidence="1">
    <location>
        <begin position="170"/>
        <end position="195"/>
    </location>
</feature>
<keyword evidence="1" id="KW-0812">Transmembrane</keyword>
<feature type="transmembrane region" description="Helical" evidence="1">
    <location>
        <begin position="58"/>
        <end position="74"/>
    </location>
</feature>
<evidence type="ECO:0000313" key="2">
    <source>
        <dbReference type="EMBL" id="KUG03771.1"/>
    </source>
</evidence>
<sequence>MVITGLVVILIMVLTLPFLFHKVEENLEIFLFLMGIGAAVVSSKMHLELIVEALREPVMIAGAVLIAGALFFLFKEPFARFMGNVCIKYPVAAVVFLVVLLLGLLSSVITAIVASIILVEIIFQLPMERKQKVVVCILACYSIGLGAALTPIGEPLATIAISRLNQDFFFLLRLLGKFIIPAVLVFSIIAGLYAARVSGWKDASNEIAATSEGDGDAYESLLDEEEIQEDTWHGVILRAVKVYLFVMALVFLGEGFEPLIDRYILGLSPQLLYWVNMISAVLDNATLCAAEMSPAMMTNPLIVEAILMGLLISGGMLIPGNIPNIISASKLRIGSKEWAIYGVPIGLVFMVVFYLLLFVIKA</sequence>
<feature type="transmembrane region" description="Helical" evidence="1">
    <location>
        <begin position="301"/>
        <end position="318"/>
    </location>
</feature>
<dbReference type="InterPro" id="IPR012443">
    <property type="entry name" value="DUF1646"/>
</dbReference>
<name>A0A0W8E568_9ZZZZ</name>
<keyword evidence="1" id="KW-0472">Membrane</keyword>
<dbReference type="AlphaFoldDB" id="A0A0W8E568"/>
<feature type="transmembrane region" description="Helical" evidence="1">
    <location>
        <begin position="29"/>
        <end position="51"/>
    </location>
</feature>
<protein>
    <submittedName>
        <fullName evidence="2">Cation transporter</fullName>
    </submittedName>
</protein>
<organism evidence="2">
    <name type="scientific">hydrocarbon metagenome</name>
    <dbReference type="NCBI Taxonomy" id="938273"/>
    <lineage>
        <taxon>unclassified sequences</taxon>
        <taxon>metagenomes</taxon>
        <taxon>ecological metagenomes</taxon>
    </lineage>
</organism>
<keyword evidence="1" id="KW-1133">Transmembrane helix</keyword>
<gene>
    <name evidence="2" type="ORF">ASZ90_018807</name>
</gene>
<evidence type="ECO:0000256" key="1">
    <source>
        <dbReference type="SAM" id="Phobius"/>
    </source>
</evidence>
<dbReference type="EMBL" id="LNQE01001868">
    <property type="protein sequence ID" value="KUG03771.1"/>
    <property type="molecule type" value="Genomic_DNA"/>
</dbReference>
<feature type="transmembrane region" description="Helical" evidence="1">
    <location>
        <begin position="338"/>
        <end position="360"/>
    </location>
</feature>
<feature type="transmembrane region" description="Helical" evidence="1">
    <location>
        <begin position="94"/>
        <end position="121"/>
    </location>
</feature>
<dbReference type="Pfam" id="PF07854">
    <property type="entry name" value="DUF1646"/>
    <property type="match status" value="1"/>
</dbReference>
<accession>A0A0W8E568</accession>
<feature type="transmembrane region" description="Helical" evidence="1">
    <location>
        <begin position="5"/>
        <end position="23"/>
    </location>
</feature>
<proteinExistence type="predicted"/>
<comment type="caution">
    <text evidence="2">The sequence shown here is derived from an EMBL/GenBank/DDBJ whole genome shotgun (WGS) entry which is preliminary data.</text>
</comment>
<feature type="transmembrane region" description="Helical" evidence="1">
    <location>
        <begin position="271"/>
        <end position="289"/>
    </location>
</feature>